<keyword evidence="1" id="KW-0418">Kinase</keyword>
<keyword evidence="1" id="KW-0808">Transferase</keyword>
<evidence type="ECO:0000256" key="3">
    <source>
        <dbReference type="ARBA" id="ARBA00022840"/>
    </source>
</evidence>
<dbReference type="EMBL" id="LT554937">
    <property type="protein sequence ID" value="SAM08802.1"/>
    <property type="molecule type" value="Genomic_DNA"/>
</dbReference>
<keyword evidence="2" id="KW-0547">Nucleotide-binding</keyword>
<evidence type="ECO:0000256" key="2">
    <source>
        <dbReference type="ARBA" id="ARBA00022741"/>
    </source>
</evidence>
<organism evidence="6">
    <name type="scientific">Absidia glauca</name>
    <name type="common">Pin mould</name>
    <dbReference type="NCBI Taxonomy" id="4829"/>
    <lineage>
        <taxon>Eukaryota</taxon>
        <taxon>Fungi</taxon>
        <taxon>Fungi incertae sedis</taxon>
        <taxon>Mucoromycota</taxon>
        <taxon>Mucoromycotina</taxon>
        <taxon>Mucoromycetes</taxon>
        <taxon>Mucorales</taxon>
        <taxon>Cunninghamellaceae</taxon>
        <taxon>Absidia</taxon>
    </lineage>
</organism>
<evidence type="ECO:0000313" key="7">
    <source>
        <dbReference type="Proteomes" id="UP000078561"/>
    </source>
</evidence>
<protein>
    <recommendedName>
        <fullName evidence="5">Protein kinase domain-containing protein</fullName>
    </recommendedName>
</protein>
<dbReference type="STRING" id="4829.A0A168SR73"/>
<sequence>MKGTFANIEKETLDSKVVAVKKYYKVYGNLVLQHYERERWAFQKLALSSESEARKQHPWPRSLALATFRDLIKGVEYIHQQGIAHCDLSLSNILLDSPPQLANHNSNHATQQQQDRPLIIISDFGCAHPLVPYYQPTKQLHGADIGTRQFKAPEHLFGSSCYTAATDIWSLGIMYASLLLGRLLYPSQGDLEQVGMIVKSLGRPSKQVMKQEMVNYPDTNKLWFFGHDDSDVSDDDGQVEMEEQDEQDIEGEGDGDEEMLDSDDEELSESFSLVDVLDREKVDKVDQEVLCRMLTWSVLDRVSLQQVLRILEA</sequence>
<dbReference type="Pfam" id="PF00069">
    <property type="entry name" value="Pkinase"/>
    <property type="match status" value="1"/>
</dbReference>
<feature type="domain" description="Protein kinase" evidence="5">
    <location>
        <begin position="1"/>
        <end position="313"/>
    </location>
</feature>
<dbReference type="PROSITE" id="PS50011">
    <property type="entry name" value="PROTEIN_KINASE_DOM"/>
    <property type="match status" value="1"/>
</dbReference>
<dbReference type="Gene3D" id="1.10.510.10">
    <property type="entry name" value="Transferase(Phosphotransferase) domain 1"/>
    <property type="match status" value="1"/>
</dbReference>
<dbReference type="GO" id="GO:0004674">
    <property type="term" value="F:protein serine/threonine kinase activity"/>
    <property type="evidence" value="ECO:0007669"/>
    <property type="project" value="UniProtKB-KW"/>
</dbReference>
<dbReference type="SUPFAM" id="SSF56112">
    <property type="entry name" value="Protein kinase-like (PK-like)"/>
    <property type="match status" value="1"/>
</dbReference>
<dbReference type="InParanoid" id="A0A168SR73"/>
<dbReference type="OMA" id="ESANSYH"/>
<dbReference type="Proteomes" id="UP000078561">
    <property type="component" value="Unassembled WGS sequence"/>
</dbReference>
<dbReference type="GO" id="GO:0005524">
    <property type="term" value="F:ATP binding"/>
    <property type="evidence" value="ECO:0007669"/>
    <property type="project" value="UniProtKB-KW"/>
</dbReference>
<dbReference type="SMART" id="SM00220">
    <property type="entry name" value="S_TKc"/>
    <property type="match status" value="1"/>
</dbReference>
<gene>
    <name evidence="6" type="primary">ABSGL_14468.1 scaffold 14663</name>
</gene>
<keyword evidence="3" id="KW-0067">ATP-binding</keyword>
<dbReference type="InterPro" id="IPR000719">
    <property type="entry name" value="Prot_kinase_dom"/>
</dbReference>
<evidence type="ECO:0000313" key="6">
    <source>
        <dbReference type="EMBL" id="SAM08802.1"/>
    </source>
</evidence>
<keyword evidence="1" id="KW-0723">Serine/threonine-protein kinase</keyword>
<evidence type="ECO:0000256" key="4">
    <source>
        <dbReference type="SAM" id="MobiDB-lite"/>
    </source>
</evidence>
<feature type="region of interest" description="Disordered" evidence="4">
    <location>
        <begin position="233"/>
        <end position="269"/>
    </location>
</feature>
<dbReference type="AlphaFoldDB" id="A0A168SR73"/>
<keyword evidence="7" id="KW-1185">Reference proteome</keyword>
<dbReference type="InterPro" id="IPR050117">
    <property type="entry name" value="MAPK"/>
</dbReference>
<feature type="compositionally biased region" description="Acidic residues" evidence="4">
    <location>
        <begin position="233"/>
        <end position="268"/>
    </location>
</feature>
<reference evidence="6" key="1">
    <citation type="submission" date="2016-04" db="EMBL/GenBank/DDBJ databases">
        <authorList>
            <person name="Evans L.H."/>
            <person name="Alamgir A."/>
            <person name="Owens N."/>
            <person name="Weber N.D."/>
            <person name="Virtaneva K."/>
            <person name="Barbian K."/>
            <person name="Babar A."/>
            <person name="Rosenke K."/>
        </authorList>
    </citation>
    <scope>NUCLEOTIDE SEQUENCE [LARGE SCALE GENOMIC DNA]</scope>
    <source>
        <strain evidence="6">CBS 101.48</strain>
    </source>
</reference>
<name>A0A168SR73_ABSGL</name>
<evidence type="ECO:0000259" key="5">
    <source>
        <dbReference type="PROSITE" id="PS50011"/>
    </source>
</evidence>
<accession>A0A168SR73</accession>
<dbReference type="OrthoDB" id="413582at2759"/>
<dbReference type="PANTHER" id="PTHR24055">
    <property type="entry name" value="MITOGEN-ACTIVATED PROTEIN KINASE"/>
    <property type="match status" value="1"/>
</dbReference>
<dbReference type="InterPro" id="IPR011009">
    <property type="entry name" value="Kinase-like_dom_sf"/>
</dbReference>
<evidence type="ECO:0000256" key="1">
    <source>
        <dbReference type="ARBA" id="ARBA00022527"/>
    </source>
</evidence>
<proteinExistence type="predicted"/>